<dbReference type="Gene3D" id="3.30.450.40">
    <property type="match status" value="1"/>
</dbReference>
<dbReference type="PANTHER" id="PTHR38765:SF1">
    <property type="entry name" value="DUF484 DOMAIN-CONTAINING PROTEIN"/>
    <property type="match status" value="1"/>
</dbReference>
<dbReference type="InterPro" id="IPR007435">
    <property type="entry name" value="DUF484"/>
</dbReference>
<dbReference type="PANTHER" id="PTHR38765">
    <property type="entry name" value="DUF484 DOMAIN-CONTAINING PROTEIN"/>
    <property type="match status" value="1"/>
</dbReference>
<keyword evidence="3" id="KW-1185">Reference proteome</keyword>
<evidence type="ECO:0000313" key="2">
    <source>
        <dbReference type="EMBL" id="OOV06591.1"/>
    </source>
</evidence>
<evidence type="ECO:0008006" key="4">
    <source>
        <dbReference type="Google" id="ProtNLM"/>
    </source>
</evidence>
<sequence>MSPTSHLPSAIGSPITEDDIANYLANTPDFFERHAELLAAVQLTSPHSQRAVSLQERQATLLREKIRMLEQRIMDMIRNVNENMVLSDKLLYWARTLFLNTDVQALPQLIADELADQFSVPQVGIKVWGVAPQYASCEFATGVSDDAKSFATSLTEPFCGVNTGLEAINWLPEPQAAVSLAILPLRGLPETNGAHGGVAPAFGLLVLASPDAQRFASTMGTDFLARISELASAALSPLR</sequence>
<dbReference type="Proteomes" id="UP000190750">
    <property type="component" value="Unassembled WGS sequence"/>
</dbReference>
<protein>
    <recommendedName>
        <fullName evidence="4">DUF484 domain-containing protein</fullName>
    </recommendedName>
</protein>
<name>A0A1T1AR55_RHOFE</name>
<dbReference type="AlphaFoldDB" id="A0A1T1AR55"/>
<dbReference type="InterPro" id="IPR029016">
    <property type="entry name" value="GAF-like_dom_sf"/>
</dbReference>
<reference evidence="2 3" key="1">
    <citation type="submission" date="2017-01" db="EMBL/GenBank/DDBJ databases">
        <title>Genome sequencing of Rhodoferax fermentans JCM 7819.</title>
        <authorList>
            <person name="Kim Y.J."/>
            <person name="Farh M.E.-A."/>
            <person name="Yang D.-C."/>
        </authorList>
    </citation>
    <scope>NUCLEOTIDE SEQUENCE [LARGE SCALE GENOMIC DNA]</scope>
    <source>
        <strain evidence="2 3">JCM 7819</strain>
    </source>
</reference>
<evidence type="ECO:0000313" key="3">
    <source>
        <dbReference type="Proteomes" id="UP000190750"/>
    </source>
</evidence>
<dbReference type="OrthoDB" id="8525200at2"/>
<comment type="caution">
    <text evidence="2">The sequence shown here is derived from an EMBL/GenBank/DDBJ whole genome shotgun (WGS) entry which is preliminary data.</text>
</comment>
<dbReference type="STRING" id="28066.RF819_07435"/>
<keyword evidence="1" id="KW-0175">Coiled coil</keyword>
<evidence type="ECO:0000256" key="1">
    <source>
        <dbReference type="SAM" id="Coils"/>
    </source>
</evidence>
<dbReference type="EMBL" id="MTJN01000002">
    <property type="protein sequence ID" value="OOV06591.1"/>
    <property type="molecule type" value="Genomic_DNA"/>
</dbReference>
<dbReference type="Pfam" id="PF04340">
    <property type="entry name" value="DUF484"/>
    <property type="match status" value="1"/>
</dbReference>
<proteinExistence type="predicted"/>
<organism evidence="2 3">
    <name type="scientific">Rhodoferax fermentans</name>
    <dbReference type="NCBI Taxonomy" id="28066"/>
    <lineage>
        <taxon>Bacteria</taxon>
        <taxon>Pseudomonadati</taxon>
        <taxon>Pseudomonadota</taxon>
        <taxon>Betaproteobacteria</taxon>
        <taxon>Burkholderiales</taxon>
        <taxon>Comamonadaceae</taxon>
        <taxon>Rhodoferax</taxon>
    </lineage>
</organism>
<gene>
    <name evidence="2" type="ORF">RF819_07435</name>
</gene>
<dbReference type="RefSeq" id="WP_078364401.1">
    <property type="nucleotide sequence ID" value="NZ_MTJN01000002.1"/>
</dbReference>
<feature type="coiled-coil region" evidence="1">
    <location>
        <begin position="52"/>
        <end position="79"/>
    </location>
</feature>
<accession>A0A1T1AR55</accession>